<protein>
    <submittedName>
        <fullName evidence="1">Uncharacterized protein</fullName>
    </submittedName>
</protein>
<sequence>MTGNHPTAAPINDEALLAALFSALQITPAQHDQIGCILSRIQPAAVPAPASWSLDSDASGPPAVPVPPAVPLLPPNPPYGPLPANAVVVLQGYDYHVPHPTRRGPFYMIVRGLDIGIFTGWEDAAALVIGVSGSIYCKVPNVHVGCACLDAALAGHGAAWLP</sequence>
<keyword evidence="2" id="KW-1185">Reference proteome</keyword>
<dbReference type="EMBL" id="KZ293425">
    <property type="protein sequence ID" value="PBK70784.1"/>
    <property type="molecule type" value="Genomic_DNA"/>
</dbReference>
<dbReference type="Gene3D" id="3.40.970.10">
    <property type="entry name" value="Ribonuclease H1, N-terminal domain"/>
    <property type="match status" value="1"/>
</dbReference>
<organism evidence="1 2">
    <name type="scientific">Armillaria solidipes</name>
    <dbReference type="NCBI Taxonomy" id="1076256"/>
    <lineage>
        <taxon>Eukaryota</taxon>
        <taxon>Fungi</taxon>
        <taxon>Dikarya</taxon>
        <taxon>Basidiomycota</taxon>
        <taxon>Agaricomycotina</taxon>
        <taxon>Agaricomycetes</taxon>
        <taxon>Agaricomycetidae</taxon>
        <taxon>Agaricales</taxon>
        <taxon>Marasmiineae</taxon>
        <taxon>Physalacriaceae</taxon>
        <taxon>Armillaria</taxon>
    </lineage>
</organism>
<evidence type="ECO:0000313" key="2">
    <source>
        <dbReference type="Proteomes" id="UP000218334"/>
    </source>
</evidence>
<proteinExistence type="predicted"/>
<dbReference type="InterPro" id="IPR037056">
    <property type="entry name" value="RNase_H1_N_sf"/>
</dbReference>
<reference evidence="2" key="1">
    <citation type="journal article" date="2017" name="Nat. Ecol. Evol.">
        <title>Genome expansion and lineage-specific genetic innovations in the forest pathogenic fungi Armillaria.</title>
        <authorList>
            <person name="Sipos G."/>
            <person name="Prasanna A.N."/>
            <person name="Walter M.C."/>
            <person name="O'Connor E."/>
            <person name="Balint B."/>
            <person name="Krizsan K."/>
            <person name="Kiss B."/>
            <person name="Hess J."/>
            <person name="Varga T."/>
            <person name="Slot J."/>
            <person name="Riley R."/>
            <person name="Boka B."/>
            <person name="Rigling D."/>
            <person name="Barry K."/>
            <person name="Lee J."/>
            <person name="Mihaltcheva S."/>
            <person name="LaButti K."/>
            <person name="Lipzen A."/>
            <person name="Waldron R."/>
            <person name="Moloney N.M."/>
            <person name="Sperisen C."/>
            <person name="Kredics L."/>
            <person name="Vagvoelgyi C."/>
            <person name="Patrignani A."/>
            <person name="Fitzpatrick D."/>
            <person name="Nagy I."/>
            <person name="Doyle S."/>
            <person name="Anderson J.B."/>
            <person name="Grigoriev I.V."/>
            <person name="Gueldener U."/>
            <person name="Muensterkoetter M."/>
            <person name="Nagy L.G."/>
        </authorList>
    </citation>
    <scope>NUCLEOTIDE SEQUENCE [LARGE SCALE GENOMIC DNA]</scope>
    <source>
        <strain evidence="2">28-4</strain>
    </source>
</reference>
<name>A0A2H3BPD2_9AGAR</name>
<dbReference type="Proteomes" id="UP000218334">
    <property type="component" value="Unassembled WGS sequence"/>
</dbReference>
<gene>
    <name evidence="1" type="ORF">ARMSODRAFT_974046</name>
</gene>
<accession>A0A2H3BPD2</accession>
<dbReference type="InterPro" id="IPR009027">
    <property type="entry name" value="Ribosomal_bL9/RNase_H1_N"/>
</dbReference>
<dbReference type="SUPFAM" id="SSF55658">
    <property type="entry name" value="L9 N-domain-like"/>
    <property type="match status" value="1"/>
</dbReference>
<dbReference type="AlphaFoldDB" id="A0A2H3BPD2"/>
<evidence type="ECO:0000313" key="1">
    <source>
        <dbReference type="EMBL" id="PBK70784.1"/>
    </source>
</evidence>